<keyword evidence="1" id="KW-1133">Transmembrane helix</keyword>
<name>A0A238VA64_9FLAO</name>
<dbReference type="InterPro" id="IPR000326">
    <property type="entry name" value="PAP2/HPO"/>
</dbReference>
<keyword evidence="4" id="KW-1185">Reference proteome</keyword>
<evidence type="ECO:0000313" key="4">
    <source>
        <dbReference type="Proteomes" id="UP000198384"/>
    </source>
</evidence>
<dbReference type="RefSeq" id="WP_089379721.1">
    <property type="nucleotide sequence ID" value="NZ_FZNT01000001.1"/>
</dbReference>
<feature type="transmembrane region" description="Helical" evidence="1">
    <location>
        <begin position="135"/>
        <end position="156"/>
    </location>
</feature>
<dbReference type="AlphaFoldDB" id="A0A238VA64"/>
<accession>A0A238VA64</accession>
<dbReference type="Pfam" id="PF01569">
    <property type="entry name" value="PAP2"/>
    <property type="match status" value="1"/>
</dbReference>
<dbReference type="OrthoDB" id="9789113at2"/>
<dbReference type="EMBL" id="FZNT01000001">
    <property type="protein sequence ID" value="SNR30439.1"/>
    <property type="molecule type" value="Genomic_DNA"/>
</dbReference>
<gene>
    <name evidence="3" type="ORF">SAMN06265371_10134</name>
</gene>
<feature type="domain" description="Phosphatidic acid phosphatase type 2/haloperoxidase" evidence="2">
    <location>
        <begin position="60"/>
        <end position="177"/>
    </location>
</feature>
<keyword evidence="1" id="KW-0812">Transmembrane</keyword>
<organism evidence="3 4">
    <name type="scientific">Lutibacter agarilyticus</name>
    <dbReference type="NCBI Taxonomy" id="1109740"/>
    <lineage>
        <taxon>Bacteria</taxon>
        <taxon>Pseudomonadati</taxon>
        <taxon>Bacteroidota</taxon>
        <taxon>Flavobacteriia</taxon>
        <taxon>Flavobacteriales</taxon>
        <taxon>Flavobacteriaceae</taxon>
        <taxon>Lutibacter</taxon>
    </lineage>
</organism>
<dbReference type="Gene3D" id="1.20.144.10">
    <property type="entry name" value="Phosphatidic acid phosphatase type 2/haloperoxidase"/>
    <property type="match status" value="1"/>
</dbReference>
<feature type="transmembrane region" description="Helical" evidence="1">
    <location>
        <begin position="58"/>
        <end position="78"/>
    </location>
</feature>
<dbReference type="InterPro" id="IPR036938">
    <property type="entry name" value="PAP2/HPO_sf"/>
</dbReference>
<protein>
    <submittedName>
        <fullName evidence="3">Undecaprenyl-diphosphatase</fullName>
    </submittedName>
</protein>
<evidence type="ECO:0000313" key="3">
    <source>
        <dbReference type="EMBL" id="SNR30439.1"/>
    </source>
</evidence>
<evidence type="ECO:0000256" key="1">
    <source>
        <dbReference type="SAM" id="Phobius"/>
    </source>
</evidence>
<dbReference type="SUPFAM" id="SSF48317">
    <property type="entry name" value="Acid phosphatase/Vanadium-dependent haloperoxidase"/>
    <property type="match status" value="1"/>
</dbReference>
<feature type="transmembrane region" description="Helical" evidence="1">
    <location>
        <begin position="35"/>
        <end position="52"/>
    </location>
</feature>
<keyword evidence="1" id="KW-0472">Membrane</keyword>
<dbReference type="SMART" id="SM00014">
    <property type="entry name" value="acidPPc"/>
    <property type="match status" value="1"/>
</dbReference>
<dbReference type="PANTHER" id="PTHR14969:SF13">
    <property type="entry name" value="AT30094P"/>
    <property type="match status" value="1"/>
</dbReference>
<sequence>MIDSLINYDIELLLFLNNLGTTTWDGFWLFMTNKYSAIPLYVVLLFLCYTYYGLKKTLIIIVSIALLIAVSDQTSNLFKYGFKRLRPCHDESISHLVRLVKASCGGKYSYFSAHAANSMAIAMYFGMLFKKQLKYFLAGLVLWALIVGYSRIYIGVHFPLDVLTGMFFGTVYGFTFYKLTTFISKKYIKN</sequence>
<dbReference type="CDD" id="cd03395">
    <property type="entry name" value="PAP2_like_4"/>
    <property type="match status" value="1"/>
</dbReference>
<dbReference type="Proteomes" id="UP000198384">
    <property type="component" value="Unassembled WGS sequence"/>
</dbReference>
<reference evidence="3 4" key="1">
    <citation type="submission" date="2017-06" db="EMBL/GenBank/DDBJ databases">
        <authorList>
            <person name="Kim H.J."/>
            <person name="Triplett B.A."/>
        </authorList>
    </citation>
    <scope>NUCLEOTIDE SEQUENCE [LARGE SCALE GENOMIC DNA]</scope>
    <source>
        <strain evidence="3 4">DSM 29150</strain>
    </source>
</reference>
<feature type="transmembrane region" description="Helical" evidence="1">
    <location>
        <begin position="162"/>
        <end position="180"/>
    </location>
</feature>
<evidence type="ECO:0000259" key="2">
    <source>
        <dbReference type="SMART" id="SM00014"/>
    </source>
</evidence>
<dbReference type="PANTHER" id="PTHR14969">
    <property type="entry name" value="SPHINGOSINE-1-PHOSPHATE PHOSPHOHYDROLASE"/>
    <property type="match status" value="1"/>
</dbReference>
<proteinExistence type="predicted"/>